<dbReference type="PANTHER" id="PTHR11012">
    <property type="entry name" value="PROTEIN KINASE-LIKE DOMAIN-CONTAINING"/>
    <property type="match status" value="1"/>
</dbReference>
<dbReference type="AlphaFoldDB" id="A0A381PB00"/>
<evidence type="ECO:0000313" key="2">
    <source>
        <dbReference type="EMBL" id="SUZ64162.1"/>
    </source>
</evidence>
<dbReference type="Pfam" id="PF01636">
    <property type="entry name" value="APH"/>
    <property type="match status" value="1"/>
</dbReference>
<dbReference type="SUPFAM" id="SSF56112">
    <property type="entry name" value="Protein kinase-like (PK-like)"/>
    <property type="match status" value="1"/>
</dbReference>
<dbReference type="EMBL" id="UINC01000928">
    <property type="protein sequence ID" value="SUZ64162.1"/>
    <property type="molecule type" value="Genomic_DNA"/>
</dbReference>
<proteinExistence type="predicted"/>
<reference evidence="2" key="1">
    <citation type="submission" date="2018-05" db="EMBL/GenBank/DDBJ databases">
        <authorList>
            <person name="Lanie J.A."/>
            <person name="Ng W.-L."/>
            <person name="Kazmierczak K.M."/>
            <person name="Andrzejewski T.M."/>
            <person name="Davidsen T.M."/>
            <person name="Wayne K.J."/>
            <person name="Tettelin H."/>
            <person name="Glass J.I."/>
            <person name="Rusch D."/>
            <person name="Podicherti R."/>
            <person name="Tsui H.-C.T."/>
            <person name="Winkler M.E."/>
        </authorList>
    </citation>
    <scope>NUCLEOTIDE SEQUENCE</scope>
</reference>
<dbReference type="InterPro" id="IPR011009">
    <property type="entry name" value="Kinase-like_dom_sf"/>
</dbReference>
<sequence>MRFKGAPVFHPDQISSDWLTSVLDGHGDVVAFEVEAIGTGQVGANFRCHLTWDGKDGPSAVVIKFAALDAQSRATGIQMGTYQREVEFYRHIAPRIDVAVPHVHYLDFVPGSADVVIVMEDLHPRIQGDQIKGCNDEEAQAVLSEAALLHGEFWGDRSLFELDWVSRRGPDEMTQTIELIEALQPAFADRYRTELSDEAIEAGDRFAQGMSTWFSETPEPSTLVHGDYRLDNLMFAPAGTMTSRPLVVVDWQTVTHSHAAHDVAYFLGSSFEPEDRRRYEERLVAHYVSELAHRGDSPPITLDEFWLNYRRFSWSGFLMAMLASMIVGRTERGDSMFVAMANRHAAQIFDLGATEFVNRSAR</sequence>
<name>A0A381PB00_9ZZZZ</name>
<feature type="domain" description="CHK kinase-like" evidence="1">
    <location>
        <begin position="117"/>
        <end position="297"/>
    </location>
</feature>
<gene>
    <name evidence="2" type="ORF">METZ01_LOCUS17016</name>
</gene>
<evidence type="ECO:0000259" key="1">
    <source>
        <dbReference type="SMART" id="SM00587"/>
    </source>
</evidence>
<dbReference type="SMART" id="SM00587">
    <property type="entry name" value="CHK"/>
    <property type="match status" value="1"/>
</dbReference>
<protein>
    <recommendedName>
        <fullName evidence="1">CHK kinase-like domain-containing protein</fullName>
    </recommendedName>
</protein>
<dbReference type="Gene3D" id="3.90.1200.10">
    <property type="match status" value="1"/>
</dbReference>
<accession>A0A381PB00</accession>
<dbReference type="InterPro" id="IPR002575">
    <property type="entry name" value="Aminoglycoside_PTrfase"/>
</dbReference>
<dbReference type="PANTHER" id="PTHR11012:SF30">
    <property type="entry name" value="PROTEIN KINASE-LIKE DOMAIN-CONTAINING"/>
    <property type="match status" value="1"/>
</dbReference>
<dbReference type="InterPro" id="IPR015897">
    <property type="entry name" value="CHK_kinase-like"/>
</dbReference>
<organism evidence="2">
    <name type="scientific">marine metagenome</name>
    <dbReference type="NCBI Taxonomy" id="408172"/>
    <lineage>
        <taxon>unclassified sequences</taxon>
        <taxon>metagenomes</taxon>
        <taxon>ecological metagenomes</taxon>
    </lineage>
</organism>